<dbReference type="KEGG" id="ssai:N0B31_02820"/>
<evidence type="ECO:0000313" key="2">
    <source>
        <dbReference type="Proteomes" id="UP001057580"/>
    </source>
</evidence>
<dbReference type="Proteomes" id="UP001057580">
    <property type="component" value="Chromosome"/>
</dbReference>
<evidence type="ECO:0000313" key="1">
    <source>
        <dbReference type="EMBL" id="UWM55224.1"/>
    </source>
</evidence>
<name>A0A9E7R4U2_9EURY</name>
<dbReference type="AlphaFoldDB" id="A0A9E7R4U2"/>
<dbReference type="GeneID" id="74941320"/>
<gene>
    <name evidence="1" type="ORF">N0B31_02820</name>
</gene>
<organism evidence="1 2">
    <name type="scientific">Salinirubellus salinus</name>
    <dbReference type="NCBI Taxonomy" id="1364945"/>
    <lineage>
        <taxon>Archaea</taxon>
        <taxon>Methanobacteriati</taxon>
        <taxon>Methanobacteriota</taxon>
        <taxon>Stenosarchaea group</taxon>
        <taxon>Halobacteria</taxon>
        <taxon>Halobacteriales</taxon>
        <taxon>Natronomonadaceae</taxon>
        <taxon>Salinirubellus</taxon>
    </lineage>
</organism>
<accession>A0A9E7R4U2</accession>
<proteinExistence type="predicted"/>
<keyword evidence="2" id="KW-1185">Reference proteome</keyword>
<dbReference type="RefSeq" id="WP_260594276.1">
    <property type="nucleotide sequence ID" value="NZ_CP104003.1"/>
</dbReference>
<sequence length="134" mass="14570">MSRADASSTSTSTTLPPAIRTVTDDECCPICGFPLIGQGTAVVDLPVDRLVPDSVRSAFAKGTDTLRSRGWNCPNHSNQLWFVHVVDDAGAAGWTDYVGVPARLEDTPKAWIPVRIDDVPDPILRVIREVRDDV</sequence>
<protein>
    <submittedName>
        <fullName evidence="1">Uncharacterized protein</fullName>
    </submittedName>
</protein>
<reference evidence="1" key="1">
    <citation type="submission" date="2022-09" db="EMBL/GenBank/DDBJ databases">
        <title>Diverse halophilic archaea isolated from saline environments.</title>
        <authorList>
            <person name="Cui H.-L."/>
        </authorList>
    </citation>
    <scope>NUCLEOTIDE SEQUENCE</scope>
    <source>
        <strain evidence="1">ZS-35-S2</strain>
    </source>
</reference>
<dbReference type="EMBL" id="CP104003">
    <property type="protein sequence ID" value="UWM55224.1"/>
    <property type="molecule type" value="Genomic_DNA"/>
</dbReference>